<evidence type="ECO:0000313" key="1">
    <source>
        <dbReference type="EMBL" id="MFD1362294.1"/>
    </source>
</evidence>
<dbReference type="PROSITE" id="PS51257">
    <property type="entry name" value="PROKAR_LIPOPROTEIN"/>
    <property type="match status" value="1"/>
</dbReference>
<dbReference type="Proteomes" id="UP001597178">
    <property type="component" value="Unassembled WGS sequence"/>
</dbReference>
<protein>
    <recommendedName>
        <fullName evidence="3">DUF4367 domain-containing protein</fullName>
    </recommendedName>
</protein>
<evidence type="ECO:0008006" key="3">
    <source>
        <dbReference type="Google" id="ProtNLM"/>
    </source>
</evidence>
<accession>A0ABW3ZVP5</accession>
<dbReference type="EMBL" id="JBHTNH010000024">
    <property type="protein sequence ID" value="MFD1362294.1"/>
    <property type="molecule type" value="Genomic_DNA"/>
</dbReference>
<organism evidence="1 2">
    <name type="scientific">Lentibacillus salinarum</name>
    <dbReference type="NCBI Taxonomy" id="446820"/>
    <lineage>
        <taxon>Bacteria</taxon>
        <taxon>Bacillati</taxon>
        <taxon>Bacillota</taxon>
        <taxon>Bacilli</taxon>
        <taxon>Bacillales</taxon>
        <taxon>Bacillaceae</taxon>
        <taxon>Lentibacillus</taxon>
    </lineage>
</organism>
<gene>
    <name evidence="1" type="ORF">ACFQ4A_11570</name>
</gene>
<sequence length="172" mass="18796">MTALRIITVMSGCLFILLGCTAPTEEEAIASTEKAAGETFHADDSLETNEALDAFSIYLPAGMEVVEEDASNVILEDGNQTYIVFYNNLESPLSELSYESAASKGDEALLLETFEDREKFGYIQVIPDDDEGDYELQTGIGGVKITTYSSISGLEDDSELMMKMARSIVMEN</sequence>
<name>A0ABW3ZVP5_9BACI</name>
<dbReference type="RefSeq" id="WP_382400695.1">
    <property type="nucleotide sequence ID" value="NZ_JBHTNH010000024.1"/>
</dbReference>
<comment type="caution">
    <text evidence="1">The sequence shown here is derived from an EMBL/GenBank/DDBJ whole genome shotgun (WGS) entry which is preliminary data.</text>
</comment>
<reference evidence="2" key="1">
    <citation type="journal article" date="2019" name="Int. J. Syst. Evol. Microbiol.">
        <title>The Global Catalogue of Microorganisms (GCM) 10K type strain sequencing project: providing services to taxonomists for standard genome sequencing and annotation.</title>
        <authorList>
            <consortium name="The Broad Institute Genomics Platform"/>
            <consortium name="The Broad Institute Genome Sequencing Center for Infectious Disease"/>
            <person name="Wu L."/>
            <person name="Ma J."/>
        </authorList>
    </citation>
    <scope>NUCLEOTIDE SEQUENCE [LARGE SCALE GENOMIC DNA]</scope>
    <source>
        <strain evidence="2">CCUG 54822</strain>
    </source>
</reference>
<proteinExistence type="predicted"/>
<keyword evidence="2" id="KW-1185">Reference proteome</keyword>
<evidence type="ECO:0000313" key="2">
    <source>
        <dbReference type="Proteomes" id="UP001597178"/>
    </source>
</evidence>